<gene>
    <name evidence="3" type="ORF">A2563_01810</name>
</gene>
<dbReference type="PANTHER" id="PTHR34136">
    <property type="match status" value="1"/>
</dbReference>
<dbReference type="Pfam" id="PF03808">
    <property type="entry name" value="Glyco_tran_WecG"/>
    <property type="match status" value="1"/>
</dbReference>
<reference evidence="3 4" key="1">
    <citation type="journal article" date="2016" name="Nat. Commun.">
        <title>Thousands of microbial genomes shed light on interconnected biogeochemical processes in an aquifer system.</title>
        <authorList>
            <person name="Anantharaman K."/>
            <person name="Brown C.T."/>
            <person name="Hug L.A."/>
            <person name="Sharon I."/>
            <person name="Castelle C.J."/>
            <person name="Probst A.J."/>
            <person name="Thomas B.C."/>
            <person name="Singh A."/>
            <person name="Wilkins M.J."/>
            <person name="Karaoz U."/>
            <person name="Brodie E.L."/>
            <person name="Williams K.H."/>
            <person name="Hubbard S.S."/>
            <person name="Banfield J.F."/>
        </authorList>
    </citation>
    <scope>NUCLEOTIDE SEQUENCE [LARGE SCALE GENOMIC DNA]</scope>
</reference>
<sequence>MFLLGVKVDEVTKEQALQKAASFLNSNGQYKIFTPNPEMVVKAQKDEYFKQVLNSGDLNLCDGMGLQIFTGIKRITGVDFMLEVCRLAAEQGKGVYLLGSGNDDVVRGACQELSKKFSSLKISGYNKGPEITEGLAKQLDDGMLEQINNSGAEVLFVAFGMGKQEKWIYENLSKMPGIKVAMGVGGSFDFISGKIRRAPLFLRKLGLEWVYRLIQEPQRIRRIFNATAKFVWLIVKSKKIL</sequence>
<evidence type="ECO:0000256" key="2">
    <source>
        <dbReference type="ARBA" id="ARBA00022679"/>
    </source>
</evidence>
<dbReference type="EMBL" id="MFRA01000001">
    <property type="protein sequence ID" value="OGH93323.1"/>
    <property type="molecule type" value="Genomic_DNA"/>
</dbReference>
<keyword evidence="2" id="KW-0808">Transferase</keyword>
<evidence type="ECO:0000313" key="4">
    <source>
        <dbReference type="Proteomes" id="UP000176634"/>
    </source>
</evidence>
<evidence type="ECO:0008006" key="5">
    <source>
        <dbReference type="Google" id="ProtNLM"/>
    </source>
</evidence>
<comment type="caution">
    <text evidence="3">The sequence shown here is derived from an EMBL/GenBank/DDBJ whole genome shotgun (WGS) entry which is preliminary data.</text>
</comment>
<dbReference type="InterPro" id="IPR004629">
    <property type="entry name" value="WecG_TagA_CpsF"/>
</dbReference>
<proteinExistence type="predicted"/>
<keyword evidence="1" id="KW-0328">Glycosyltransferase</keyword>
<dbReference type="STRING" id="1798705.A2563_01810"/>
<dbReference type="CDD" id="cd06533">
    <property type="entry name" value="Glyco_transf_WecG_TagA"/>
    <property type="match status" value="1"/>
</dbReference>
<dbReference type="PANTHER" id="PTHR34136:SF1">
    <property type="entry name" value="UDP-N-ACETYL-D-MANNOSAMINURONIC ACID TRANSFERASE"/>
    <property type="match status" value="1"/>
</dbReference>
<dbReference type="AlphaFoldDB" id="A0A1F6PBH9"/>
<protein>
    <recommendedName>
        <fullName evidence="5">Glycosyl transferase</fullName>
    </recommendedName>
</protein>
<organism evidence="3 4">
    <name type="scientific">Candidatus Magasanikbacteria bacterium RIFOXYD1_FULL_40_23</name>
    <dbReference type="NCBI Taxonomy" id="1798705"/>
    <lineage>
        <taxon>Bacteria</taxon>
        <taxon>Candidatus Magasanikiibacteriota</taxon>
    </lineage>
</organism>
<dbReference type="NCBIfam" id="TIGR00696">
    <property type="entry name" value="wecG_tagA_cpsF"/>
    <property type="match status" value="1"/>
</dbReference>
<evidence type="ECO:0000313" key="3">
    <source>
        <dbReference type="EMBL" id="OGH93323.1"/>
    </source>
</evidence>
<dbReference type="Proteomes" id="UP000176634">
    <property type="component" value="Unassembled WGS sequence"/>
</dbReference>
<accession>A0A1F6PBH9</accession>
<dbReference type="GO" id="GO:0016758">
    <property type="term" value="F:hexosyltransferase activity"/>
    <property type="evidence" value="ECO:0007669"/>
    <property type="project" value="TreeGrafter"/>
</dbReference>
<evidence type="ECO:0000256" key="1">
    <source>
        <dbReference type="ARBA" id="ARBA00022676"/>
    </source>
</evidence>
<name>A0A1F6PBH9_9BACT</name>